<protein>
    <recommendedName>
        <fullName evidence="4">FlgD Ig-like domain-containing protein</fullName>
    </recommendedName>
</protein>
<feature type="chain" id="PRO_5014759996" description="FlgD Ig-like domain-containing protein" evidence="1">
    <location>
        <begin position="21"/>
        <end position="166"/>
    </location>
</feature>
<proteinExistence type="predicted"/>
<keyword evidence="1" id="KW-0732">Signal</keyword>
<reference evidence="3" key="1">
    <citation type="submission" date="2017-09" db="EMBL/GenBank/DDBJ databases">
        <title>Depth-based differentiation of microbial function through sediment-hosted aquifers and enrichment of novel symbionts in the deep terrestrial subsurface.</title>
        <authorList>
            <person name="Probst A.J."/>
            <person name="Ladd B."/>
            <person name="Jarett J.K."/>
            <person name="Geller-Mcgrath D.E."/>
            <person name="Sieber C.M.K."/>
            <person name="Emerson J.B."/>
            <person name="Anantharaman K."/>
            <person name="Thomas B.C."/>
            <person name="Malmstrom R."/>
            <person name="Stieglmeier M."/>
            <person name="Klingl A."/>
            <person name="Woyke T."/>
            <person name="Ryan C.M."/>
            <person name="Banfield J.F."/>
        </authorList>
    </citation>
    <scope>NUCLEOTIDE SEQUENCE [LARGE SCALE GENOMIC DNA]</scope>
</reference>
<sequence>MRWVLILLVFVFLFSCSSSDPQPIIINVNSPSGIVTLPARPETGNITIVVDFDSRNVMATNHNDRVVGVRIYNDSSQPFQDNWIGGGNSGSAENVIVHPDVEYKLRVLYYTFNVVAIVVRAIQDWENMNKSWVEQEFNSTVIFNLNTQTSSVQTVEPADQPNYLIN</sequence>
<evidence type="ECO:0000313" key="2">
    <source>
        <dbReference type="EMBL" id="PIT90280.1"/>
    </source>
</evidence>
<dbReference type="AlphaFoldDB" id="A0A2M6WBU8"/>
<comment type="caution">
    <text evidence="2">The sequence shown here is derived from an EMBL/GenBank/DDBJ whole genome shotgun (WGS) entry which is preliminary data.</text>
</comment>
<dbReference type="Proteomes" id="UP000230543">
    <property type="component" value="Unassembled WGS sequence"/>
</dbReference>
<accession>A0A2M6WBU8</accession>
<name>A0A2M6WBU8_9BACT</name>
<evidence type="ECO:0000256" key="1">
    <source>
        <dbReference type="SAM" id="SignalP"/>
    </source>
</evidence>
<dbReference type="EMBL" id="PFBO01000111">
    <property type="protein sequence ID" value="PIT90280.1"/>
    <property type="molecule type" value="Genomic_DNA"/>
</dbReference>
<evidence type="ECO:0008006" key="4">
    <source>
        <dbReference type="Google" id="ProtNLM"/>
    </source>
</evidence>
<feature type="signal peptide" evidence="1">
    <location>
        <begin position="1"/>
        <end position="20"/>
    </location>
</feature>
<gene>
    <name evidence="2" type="ORF">COU22_03015</name>
</gene>
<organism evidence="2 3">
    <name type="scientific">Candidatus Komeilibacteria bacterium CG10_big_fil_rev_8_21_14_0_10_41_13</name>
    <dbReference type="NCBI Taxonomy" id="1974476"/>
    <lineage>
        <taxon>Bacteria</taxon>
        <taxon>Candidatus Komeiliibacteriota</taxon>
    </lineage>
</organism>
<dbReference type="PROSITE" id="PS51257">
    <property type="entry name" value="PROKAR_LIPOPROTEIN"/>
    <property type="match status" value="1"/>
</dbReference>
<evidence type="ECO:0000313" key="3">
    <source>
        <dbReference type="Proteomes" id="UP000230543"/>
    </source>
</evidence>